<keyword evidence="3" id="KW-0966">Cell projection</keyword>
<keyword evidence="2" id="KW-1005">Bacterial flagellum biogenesis</keyword>
<evidence type="ECO:0000313" key="4">
    <source>
        <dbReference type="Proteomes" id="UP000248066"/>
    </source>
</evidence>
<evidence type="ECO:0000313" key="3">
    <source>
        <dbReference type="EMBL" id="PYZ98023.1"/>
    </source>
</evidence>
<sequence length="144" mass="16032">MVTSVTESLYLKDYQKNKNVPPAGDLDKDAFLKILITQLQNQDPLNPMEDKEFIAQMAQFTSLEQLTNINRAVEELGAGKSQTLSDYSHMIGRQVQYDDEHSPGSGIVTAVSLKDGRSTLIVDGVQRISPDQVTRISLPDHEDQ</sequence>
<comment type="similarity">
    <text evidence="1">Belongs to the FlgD family.</text>
</comment>
<comment type="caution">
    <text evidence="3">The sequence shown here is derived from an EMBL/GenBank/DDBJ whole genome shotgun (WGS) entry which is preliminary data.</text>
</comment>
<dbReference type="EMBL" id="PDOF01000001">
    <property type="protein sequence ID" value="PYZ98023.1"/>
    <property type="molecule type" value="Genomic_DNA"/>
</dbReference>
<dbReference type="OrthoDB" id="280334at2"/>
<evidence type="ECO:0000256" key="2">
    <source>
        <dbReference type="ARBA" id="ARBA00022795"/>
    </source>
</evidence>
<keyword evidence="3" id="KW-0282">Flagellum</keyword>
<proteinExistence type="inferred from homology"/>
<dbReference type="Proteomes" id="UP000248066">
    <property type="component" value="Unassembled WGS sequence"/>
</dbReference>
<dbReference type="Pfam" id="PF03963">
    <property type="entry name" value="FlgD"/>
    <property type="match status" value="1"/>
</dbReference>
<keyword evidence="3" id="KW-0969">Cilium</keyword>
<dbReference type="InterPro" id="IPR005648">
    <property type="entry name" value="FlgD"/>
</dbReference>
<keyword evidence="4" id="KW-1185">Reference proteome</keyword>
<gene>
    <name evidence="3" type="ORF">CR205_05350</name>
</gene>
<dbReference type="AlphaFoldDB" id="A0A2W0H825"/>
<evidence type="ECO:0000256" key="1">
    <source>
        <dbReference type="ARBA" id="ARBA00010577"/>
    </source>
</evidence>
<dbReference type="RefSeq" id="WP_110517682.1">
    <property type="nucleotide sequence ID" value="NZ_PDOF01000001.1"/>
</dbReference>
<name>A0A2W0H825_9BACI</name>
<organism evidence="3 4">
    <name type="scientific">Alteribacter lacisalsi</name>
    <dbReference type="NCBI Taxonomy" id="2045244"/>
    <lineage>
        <taxon>Bacteria</taxon>
        <taxon>Bacillati</taxon>
        <taxon>Bacillota</taxon>
        <taxon>Bacilli</taxon>
        <taxon>Bacillales</taxon>
        <taxon>Bacillaceae</taxon>
        <taxon>Alteribacter</taxon>
    </lineage>
</organism>
<dbReference type="NCBIfam" id="NF007197">
    <property type="entry name" value="PRK09618.1"/>
    <property type="match status" value="1"/>
</dbReference>
<reference evidence="3 4" key="1">
    <citation type="submission" date="2017-10" db="EMBL/GenBank/DDBJ databases">
        <title>Bacillus sp. nov., a halophilic bacterium isolated from a Yangshapao Lake.</title>
        <authorList>
            <person name="Wang H."/>
        </authorList>
    </citation>
    <scope>NUCLEOTIDE SEQUENCE [LARGE SCALE GENOMIC DNA]</scope>
    <source>
        <strain evidence="3 4">YSP-3</strain>
    </source>
</reference>
<dbReference type="GO" id="GO:0044781">
    <property type="term" value="P:bacterial-type flagellum organization"/>
    <property type="evidence" value="ECO:0007669"/>
    <property type="project" value="UniProtKB-KW"/>
</dbReference>
<protein>
    <submittedName>
        <fullName evidence="3">Flagellar hook assembly protein FlgD</fullName>
    </submittedName>
</protein>
<accession>A0A2W0H825</accession>